<sequence length="645" mass="71409">MNVFYEEDGSFKVASVMTENPGSLQVESISGKRSKIKTNNVLLRFEGALSGFMEGAQAEAESLETDFLWECCGEDEFAFDALAKEYYGQVPSPTQAAAVAIRLHGAPVYFYRKGKGHYKAAPADTLKAALAALEKKRLQAEMLAQWVEQLKAGTLPEPMAGKLDMLLYEPDKNTLEWKALEQAAGELNLPVVQVLSQCGAIPSPHDYHLGAFLREYFPKGSMFPAFEPVIAPDDLPRADVEAFSIDDATTTEIDDAFSVTWLADGEVRVGIHIAAPSLGILPHSPLDGVVMQRLSTVYMPGHKITMLPEQAITPFSLNEGDWHPALSLYLHVAADLSIVSHHTCVELVHMTANLRHDTLEPYFNETTLESDSGHPYWPRLQCLFRLAEALEKGRGKDDPTRPPQSDYNFYVQDGKVRIVNRLRGSPMDKLVAELMIAANSHWGGLLAEYGLPGIYRAQNGGKVYMTVKAEPHQGLGVPQYAWCTSPLRRAVDLVNQRQIIAAVQGSEPVYPQDADALTDIMRQFDLTYNAYNEFQTRMERYWCLQYLIQEGIEDVTATVWRENLVRLEALPYMTKVFSLPELAPGTRVRLAVKRVNPLLMELDCKFITVEAPADPLAAEAVVETEAAEAQVPATAAPATPPAEQA</sequence>
<evidence type="ECO:0000313" key="3">
    <source>
        <dbReference type="Proteomes" id="UP000275137"/>
    </source>
</evidence>
<gene>
    <name evidence="2" type="ORF">ED236_00030</name>
</gene>
<evidence type="ECO:0000259" key="1">
    <source>
        <dbReference type="SMART" id="SM00955"/>
    </source>
</evidence>
<dbReference type="GO" id="GO:0004540">
    <property type="term" value="F:RNA nuclease activity"/>
    <property type="evidence" value="ECO:0007669"/>
    <property type="project" value="InterPro"/>
</dbReference>
<dbReference type="InterPro" id="IPR012340">
    <property type="entry name" value="NA-bd_OB-fold"/>
</dbReference>
<dbReference type="Proteomes" id="UP000275137">
    <property type="component" value="Unassembled WGS sequence"/>
</dbReference>
<protein>
    <submittedName>
        <fullName evidence="2">RNB domain-containing ribonuclease</fullName>
    </submittedName>
</protein>
<dbReference type="PANTHER" id="PTHR23355">
    <property type="entry name" value="RIBONUCLEASE"/>
    <property type="match status" value="1"/>
</dbReference>
<evidence type="ECO:0000313" key="2">
    <source>
        <dbReference type="EMBL" id="ROH87924.1"/>
    </source>
</evidence>
<dbReference type="SUPFAM" id="SSF50249">
    <property type="entry name" value="Nucleic acid-binding proteins"/>
    <property type="match status" value="1"/>
</dbReference>
<proteinExistence type="predicted"/>
<feature type="domain" description="RNB" evidence="1">
    <location>
        <begin position="234"/>
        <end position="505"/>
    </location>
</feature>
<dbReference type="InterPro" id="IPR050180">
    <property type="entry name" value="RNR_Ribonuclease"/>
</dbReference>
<dbReference type="GO" id="GO:0006402">
    <property type="term" value="P:mRNA catabolic process"/>
    <property type="evidence" value="ECO:0007669"/>
    <property type="project" value="TreeGrafter"/>
</dbReference>
<dbReference type="EMBL" id="RJVP01000001">
    <property type="protein sequence ID" value="ROH87924.1"/>
    <property type="molecule type" value="Genomic_DNA"/>
</dbReference>
<accession>A0A3N0V5S3</accession>
<dbReference type="SMART" id="SM00955">
    <property type="entry name" value="RNB"/>
    <property type="match status" value="1"/>
</dbReference>
<dbReference type="PANTHER" id="PTHR23355:SF9">
    <property type="entry name" value="DIS3-LIKE EXONUCLEASE 2"/>
    <property type="match status" value="1"/>
</dbReference>
<name>A0A3N0V5S3_9PROT</name>
<dbReference type="GO" id="GO:0005829">
    <property type="term" value="C:cytosol"/>
    <property type="evidence" value="ECO:0007669"/>
    <property type="project" value="TreeGrafter"/>
</dbReference>
<keyword evidence="3" id="KW-1185">Reference proteome</keyword>
<organism evidence="2 3">
    <name type="scientific">Pseudomethylobacillus aquaticus</name>
    <dbReference type="NCBI Taxonomy" id="2676064"/>
    <lineage>
        <taxon>Bacteria</taxon>
        <taxon>Pseudomonadati</taxon>
        <taxon>Pseudomonadota</taxon>
        <taxon>Betaproteobacteria</taxon>
        <taxon>Nitrosomonadales</taxon>
        <taxon>Methylophilaceae</taxon>
        <taxon>Pseudomethylobacillus</taxon>
    </lineage>
</organism>
<dbReference type="RefSeq" id="WP_123235917.1">
    <property type="nucleotide sequence ID" value="NZ_RJVP01000001.1"/>
</dbReference>
<dbReference type="Pfam" id="PF00773">
    <property type="entry name" value="RNB"/>
    <property type="match status" value="2"/>
</dbReference>
<dbReference type="AlphaFoldDB" id="A0A3N0V5S3"/>
<dbReference type="GO" id="GO:0003723">
    <property type="term" value="F:RNA binding"/>
    <property type="evidence" value="ECO:0007669"/>
    <property type="project" value="InterPro"/>
</dbReference>
<reference evidence="2 3" key="1">
    <citation type="submission" date="2018-10" db="EMBL/GenBank/DDBJ databases">
        <authorList>
            <person name="Chen W.-M."/>
        </authorList>
    </citation>
    <scope>NUCLEOTIDE SEQUENCE [LARGE SCALE GENOMIC DNA]</scope>
    <source>
        <strain evidence="2 3">H-5</strain>
    </source>
</reference>
<dbReference type="InterPro" id="IPR001900">
    <property type="entry name" value="RNase_II/R"/>
</dbReference>
<comment type="caution">
    <text evidence="2">The sequence shown here is derived from an EMBL/GenBank/DDBJ whole genome shotgun (WGS) entry which is preliminary data.</text>
</comment>